<feature type="region of interest" description="Disordered" evidence="1">
    <location>
        <begin position="38"/>
        <end position="58"/>
    </location>
</feature>
<evidence type="ECO:0000259" key="3">
    <source>
        <dbReference type="Pfam" id="PF10551"/>
    </source>
</evidence>
<dbReference type="InterPro" id="IPR018289">
    <property type="entry name" value="MULE_transposase_dom"/>
</dbReference>
<dbReference type="InterPro" id="IPR004330">
    <property type="entry name" value="FAR1_DNA_bnd_dom"/>
</dbReference>
<dbReference type="EMBL" id="JAMRDG010000002">
    <property type="protein sequence ID" value="KAJ3688749.1"/>
    <property type="molecule type" value="Genomic_DNA"/>
</dbReference>
<sequence>MGFSIRRGSNYISAKKDVVTGVRFVCSKEGFSKKYKEAQRSMESFSNERTPEKEKGETRTGCKASLRILLVNGVWKVSVFKPEHNHPLITTPSKKRNLRSHKCLSYDDREVINAMRAQNIETTKIHEYLGTRHGGKSYLSFKRKDVSNEVAIQNRSLIGVDVESTLVYFQKKKEEDSEFFYAVEIDENGRLKNFFWVDGRARRAFQEFGDVVTFDTTYQTNRYSMPLAPFLGVNHHRMSIFFGFAMLRSEDKDGFIWLFQTWKKAMYGKEPIAIITDQDPAMKLAIKDVFPNTVHRCCQWHVMRKARDHLGILYSTKLGFEEELKRVINRSRTVADFERGWATMLQSHKLSNNRHLKVMYAKRAEWVPSYFRDFFFADMSTTQRSESANAKLKIWTNNHTSMYQLVLHVEKMVEGIWQNESDEI</sequence>
<feature type="domain" description="MULE transposase" evidence="3">
    <location>
        <begin position="211"/>
        <end position="304"/>
    </location>
</feature>
<gene>
    <name evidence="4" type="ORF">LUZ61_017913</name>
</gene>
<accession>A0AAD5Z8A7</accession>
<evidence type="ECO:0000259" key="2">
    <source>
        <dbReference type="Pfam" id="PF03101"/>
    </source>
</evidence>
<organism evidence="4 5">
    <name type="scientific">Rhynchospora tenuis</name>
    <dbReference type="NCBI Taxonomy" id="198213"/>
    <lineage>
        <taxon>Eukaryota</taxon>
        <taxon>Viridiplantae</taxon>
        <taxon>Streptophyta</taxon>
        <taxon>Embryophyta</taxon>
        <taxon>Tracheophyta</taxon>
        <taxon>Spermatophyta</taxon>
        <taxon>Magnoliopsida</taxon>
        <taxon>Liliopsida</taxon>
        <taxon>Poales</taxon>
        <taxon>Cyperaceae</taxon>
        <taxon>Cyperoideae</taxon>
        <taxon>Rhynchosporeae</taxon>
        <taxon>Rhynchospora</taxon>
    </lineage>
</organism>
<dbReference type="Pfam" id="PF10551">
    <property type="entry name" value="MULE"/>
    <property type="match status" value="1"/>
</dbReference>
<dbReference type="PANTHER" id="PTHR47718">
    <property type="entry name" value="OS01G0519700 PROTEIN"/>
    <property type="match status" value="1"/>
</dbReference>
<comment type="caution">
    <text evidence="4">The sequence shown here is derived from an EMBL/GenBank/DDBJ whole genome shotgun (WGS) entry which is preliminary data.</text>
</comment>
<reference evidence="4 5" key="1">
    <citation type="journal article" date="2022" name="Cell">
        <title>Repeat-based holocentromeres influence genome architecture and karyotype evolution.</title>
        <authorList>
            <person name="Hofstatter P.G."/>
            <person name="Thangavel G."/>
            <person name="Lux T."/>
            <person name="Neumann P."/>
            <person name="Vondrak T."/>
            <person name="Novak P."/>
            <person name="Zhang M."/>
            <person name="Costa L."/>
            <person name="Castellani M."/>
            <person name="Scott A."/>
            <person name="Toegelov H."/>
            <person name="Fuchs J."/>
            <person name="Mata-Sucre Y."/>
            <person name="Dias Y."/>
            <person name="Vanzela A.L.L."/>
            <person name="Huettel B."/>
            <person name="Almeida C.C.S."/>
            <person name="Simkova H."/>
            <person name="Souza G."/>
            <person name="Pedrosa-Harand A."/>
            <person name="Macas J."/>
            <person name="Mayer K.F.X."/>
            <person name="Houben A."/>
            <person name="Marques A."/>
        </authorList>
    </citation>
    <scope>NUCLEOTIDE SEQUENCE [LARGE SCALE GENOMIC DNA]</scope>
    <source>
        <strain evidence="4">RhyTen1mFocal</strain>
    </source>
</reference>
<feature type="domain" description="FAR1" evidence="2">
    <location>
        <begin position="1"/>
        <end position="89"/>
    </location>
</feature>
<evidence type="ECO:0000313" key="4">
    <source>
        <dbReference type="EMBL" id="KAJ3688749.1"/>
    </source>
</evidence>
<feature type="compositionally biased region" description="Basic and acidic residues" evidence="1">
    <location>
        <begin position="49"/>
        <end position="58"/>
    </location>
</feature>
<evidence type="ECO:0008006" key="6">
    <source>
        <dbReference type="Google" id="ProtNLM"/>
    </source>
</evidence>
<proteinExistence type="predicted"/>
<keyword evidence="5" id="KW-1185">Reference proteome</keyword>
<dbReference type="AlphaFoldDB" id="A0AAD5Z8A7"/>
<dbReference type="Pfam" id="PF03101">
    <property type="entry name" value="FAR1"/>
    <property type="match status" value="1"/>
</dbReference>
<name>A0AAD5Z8A7_9POAL</name>
<evidence type="ECO:0000256" key="1">
    <source>
        <dbReference type="SAM" id="MobiDB-lite"/>
    </source>
</evidence>
<protein>
    <recommendedName>
        <fullName evidence="6">Protein FAR1-RELATED SEQUENCE</fullName>
    </recommendedName>
</protein>
<evidence type="ECO:0000313" key="5">
    <source>
        <dbReference type="Proteomes" id="UP001210211"/>
    </source>
</evidence>
<dbReference type="Proteomes" id="UP001210211">
    <property type="component" value="Unassembled WGS sequence"/>
</dbReference>